<comment type="caution">
    <text evidence="1">The sequence shown here is derived from an EMBL/GenBank/DDBJ whole genome shotgun (WGS) entry which is preliminary data.</text>
</comment>
<gene>
    <name evidence="1" type="ORF">NLG97_g10154</name>
</gene>
<sequence>MNTVTSGARSFSPPLKARYTEAPGGGEWNSYKHHSDYRHSYLNGSHGPDSIEMEHLKKSAGKMPAYNRQDDDARRLDVSKLFEDVPMSHKSFLDPEYEAEMLKHKRDVLQSVVDSHDIQGGVPVLSYLDECRMLQYMCECLEAACMLKGIDANQQLRASSASAPASFRPWLSRNLTKQDPVFASIIAGGKSLEDLPRTLKCPVRGCRHYVYGFATKEDLQSHTRTHLVAGEEQLQDQDELNARRSKQYPGRPEMDPVQQPRTPPEQREPVDQEYSRADAMDHDSVQPHAFMRPKSPTLTGTTLSPNPDGTAYGEVNHHRYFPPSESHFSPRMRPSEPVSRRESMHIDSHRESHHDTLPPIRQLDLPSDQGSQHNSYMSASQSQAPTQSGILPRLETLPSSSMRSEAPSSPRLRIRTLERGLSERRYSDRGHSESQSMFSGQDSLPPFSTLDPDGTSIPARVNPLRHVEKAPKEEALPEPARIKPEPKPEIVEPCLRCAGRGPCECVVPLRQDDSHWYRVDTYRGTVASVAKSLVPGSPIGERPVRHGSMMTGPIRQAAVRKLRRDVDDYLRSILRFPDNIRVGIRDTTDFNDSFWRMGDLSHEKNIIEQIVATNAWNIFTPPPAILCTLLFSNLKSQQPYNIIHLIGTSAKFSTSRRNEESTNPALYHAKHLLREATFYGLSGNKPFIGAPCAERRGPPFPDDAVRDDQAEVVEGCMGSFLRAFESSCRDGKEKTPKQWIALFSSLVIFHLSGVILGGAAKASLENPVNADDHSFAMGFWDTMRSTFDVLLDLFFSLGPMLFDRVSQDWEEDDILAYDMMAKALLYSDWKNHGIANSEEFLLALSSFRFEESMDAVKKVTKTLNTVMEERNESNRSVSSRRTSFRDDSVSRAFSNRSDDRPRPMLSTGASRLQTDSSYRAGGRTFSRDYSSVSGRSDYAYSEAGSSRLHEYLRSSTGPSRPQDVWQNIPHPAPSRRSSPGPTEPDSLSPTGVVSPDGRSPMSMANLIKGEPHASGKPLSPRSEMSRSDMGYGYSRHHNNRSASHGGMASLGDRLERRPSFTGSSQPS</sequence>
<organism evidence="1 2">
    <name type="scientific">Lecanicillium saksenae</name>
    <dbReference type="NCBI Taxonomy" id="468837"/>
    <lineage>
        <taxon>Eukaryota</taxon>
        <taxon>Fungi</taxon>
        <taxon>Dikarya</taxon>
        <taxon>Ascomycota</taxon>
        <taxon>Pezizomycotina</taxon>
        <taxon>Sordariomycetes</taxon>
        <taxon>Hypocreomycetidae</taxon>
        <taxon>Hypocreales</taxon>
        <taxon>Cordycipitaceae</taxon>
        <taxon>Lecanicillium</taxon>
    </lineage>
</organism>
<name>A0ACC1QE88_9HYPO</name>
<keyword evidence="2" id="KW-1185">Reference proteome</keyword>
<evidence type="ECO:0000313" key="1">
    <source>
        <dbReference type="EMBL" id="KAJ3473745.1"/>
    </source>
</evidence>
<protein>
    <submittedName>
        <fullName evidence="1">Uncharacterized protein</fullName>
    </submittedName>
</protein>
<dbReference type="EMBL" id="JANAKD010002387">
    <property type="protein sequence ID" value="KAJ3473745.1"/>
    <property type="molecule type" value="Genomic_DNA"/>
</dbReference>
<evidence type="ECO:0000313" key="2">
    <source>
        <dbReference type="Proteomes" id="UP001148737"/>
    </source>
</evidence>
<dbReference type="Proteomes" id="UP001148737">
    <property type="component" value="Unassembled WGS sequence"/>
</dbReference>
<accession>A0ACC1QE88</accession>
<reference evidence="1" key="1">
    <citation type="submission" date="2022-07" db="EMBL/GenBank/DDBJ databases">
        <title>Genome Sequence of Lecanicillium saksenae.</title>
        <authorList>
            <person name="Buettner E."/>
        </authorList>
    </citation>
    <scope>NUCLEOTIDE SEQUENCE</scope>
    <source>
        <strain evidence="1">VT-O1</strain>
    </source>
</reference>
<proteinExistence type="predicted"/>